<dbReference type="EMBL" id="CAJFCV020000003">
    <property type="protein sequence ID" value="CAG9108356.1"/>
    <property type="molecule type" value="Genomic_DNA"/>
</dbReference>
<keyword evidence="2" id="KW-1133">Transmembrane helix</keyword>
<evidence type="ECO:0000313" key="3">
    <source>
        <dbReference type="EMBL" id="CAD5221398.1"/>
    </source>
</evidence>
<dbReference type="EMBL" id="CAJFDI010000003">
    <property type="protein sequence ID" value="CAD5221398.1"/>
    <property type="molecule type" value="Genomic_DNA"/>
</dbReference>
<gene>
    <name evidence="3" type="ORF">BXYJ_LOCUS6658</name>
</gene>
<evidence type="ECO:0000256" key="2">
    <source>
        <dbReference type="SAM" id="Phobius"/>
    </source>
</evidence>
<keyword evidence="2" id="KW-0472">Membrane</keyword>
<feature type="compositionally biased region" description="Polar residues" evidence="1">
    <location>
        <begin position="288"/>
        <end position="299"/>
    </location>
</feature>
<keyword evidence="5" id="KW-1185">Reference proteome</keyword>
<accession>A0A1I7STJ0</accession>
<name>A0A1I7STJ0_BURXY</name>
<sequence length="299" mass="33797">MLCDSTEVNVVSSIFNFLAATLAVCALVSNDWILLNNEDINNTRSLNESLYNNTWDEFLSKIQSDELNALNLIPCDSIGSKHFWMPARFGSFVEHNTRHLIYSYNHSSLIDCISPTVANYFYVIIAFCFVVVTTASFASVLHFMAPPFGFFIWLKVNTILELCNCSIALLSMAACMLSRAEVQALRPEAFITFGFGFLLIMATFFLSLISACHAQRKQFKLRKARRVDNQRLMCTRTLRSWRDVTQRPGDTRPIINLERYLLEPGLRRGSATTISTTAESNEDGHELVTSQSELQSGEL</sequence>
<evidence type="ECO:0000313" key="5">
    <source>
        <dbReference type="Proteomes" id="UP000659654"/>
    </source>
</evidence>
<organism evidence="4 6">
    <name type="scientific">Bursaphelenchus xylophilus</name>
    <name type="common">Pinewood nematode worm</name>
    <name type="synonym">Aphelenchoides xylophilus</name>
    <dbReference type="NCBI Taxonomy" id="6326"/>
    <lineage>
        <taxon>Eukaryota</taxon>
        <taxon>Metazoa</taxon>
        <taxon>Ecdysozoa</taxon>
        <taxon>Nematoda</taxon>
        <taxon>Chromadorea</taxon>
        <taxon>Rhabditida</taxon>
        <taxon>Tylenchina</taxon>
        <taxon>Tylenchomorpha</taxon>
        <taxon>Aphelenchoidea</taxon>
        <taxon>Aphelenchoididae</taxon>
        <taxon>Bursaphelenchus</taxon>
    </lineage>
</organism>
<dbReference type="AlphaFoldDB" id="A0A1I7STJ0"/>
<reference evidence="3" key="2">
    <citation type="submission" date="2020-09" db="EMBL/GenBank/DDBJ databases">
        <authorList>
            <person name="Kikuchi T."/>
        </authorList>
    </citation>
    <scope>NUCLEOTIDE SEQUENCE</scope>
    <source>
        <strain evidence="3">Ka4C1</strain>
    </source>
</reference>
<evidence type="ECO:0000313" key="6">
    <source>
        <dbReference type="WBParaSite" id="BXY_1636000.1"/>
    </source>
</evidence>
<dbReference type="Proteomes" id="UP000095284">
    <property type="component" value="Unplaced"/>
</dbReference>
<protein>
    <submittedName>
        <fullName evidence="3">(pine wood nematode) hypothetical protein</fullName>
    </submittedName>
</protein>
<feature type="transmembrane region" description="Helical" evidence="2">
    <location>
        <begin position="14"/>
        <end position="35"/>
    </location>
</feature>
<dbReference type="WBParaSite" id="BXY_1636000.1">
    <property type="protein sequence ID" value="BXY_1636000.1"/>
    <property type="gene ID" value="BXY_1636000"/>
</dbReference>
<proteinExistence type="predicted"/>
<feature type="region of interest" description="Disordered" evidence="1">
    <location>
        <begin position="276"/>
        <end position="299"/>
    </location>
</feature>
<dbReference type="eggNOG" id="ENOG502S3BG">
    <property type="taxonomic scope" value="Eukaryota"/>
</dbReference>
<evidence type="ECO:0000313" key="4">
    <source>
        <dbReference type="Proteomes" id="UP000095284"/>
    </source>
</evidence>
<feature type="transmembrane region" description="Helical" evidence="2">
    <location>
        <begin position="189"/>
        <end position="209"/>
    </location>
</feature>
<dbReference type="Proteomes" id="UP000659654">
    <property type="component" value="Unassembled WGS sequence"/>
</dbReference>
<evidence type="ECO:0000256" key="1">
    <source>
        <dbReference type="SAM" id="MobiDB-lite"/>
    </source>
</evidence>
<feature type="transmembrane region" description="Helical" evidence="2">
    <location>
        <begin position="120"/>
        <end position="144"/>
    </location>
</feature>
<keyword evidence="2" id="KW-0812">Transmembrane</keyword>
<reference evidence="6" key="1">
    <citation type="submission" date="2016-11" db="UniProtKB">
        <authorList>
            <consortium name="WormBaseParasite"/>
        </authorList>
    </citation>
    <scope>IDENTIFICATION</scope>
</reference>
<dbReference type="OrthoDB" id="10030622at2759"/>
<feature type="transmembrane region" description="Helical" evidence="2">
    <location>
        <begin position="150"/>
        <end position="177"/>
    </location>
</feature>
<dbReference type="Proteomes" id="UP000582659">
    <property type="component" value="Unassembled WGS sequence"/>
</dbReference>